<organism evidence="1 2">
    <name type="scientific">Cardiobacterium valvarum</name>
    <dbReference type="NCBI Taxonomy" id="194702"/>
    <lineage>
        <taxon>Bacteria</taxon>
        <taxon>Pseudomonadati</taxon>
        <taxon>Pseudomonadota</taxon>
        <taxon>Gammaproteobacteria</taxon>
        <taxon>Cardiobacteriales</taxon>
        <taxon>Cardiobacteriaceae</taxon>
        <taxon>Cardiobacterium</taxon>
    </lineage>
</organism>
<proteinExistence type="predicted"/>
<reference evidence="1 2" key="1">
    <citation type="submission" date="2018-06" db="EMBL/GenBank/DDBJ databases">
        <authorList>
            <consortium name="Pathogen Informatics"/>
            <person name="Doyle S."/>
        </authorList>
    </citation>
    <scope>NUCLEOTIDE SEQUENCE [LARGE SCALE GENOMIC DNA]</scope>
    <source>
        <strain evidence="1 2">NCTC13294</strain>
    </source>
</reference>
<name>A0A381EAW9_9GAMM</name>
<keyword evidence="2" id="KW-1185">Reference proteome</keyword>
<protein>
    <submittedName>
        <fullName evidence="1">Uncharacterized protein</fullName>
    </submittedName>
</protein>
<dbReference type="RefSeq" id="WP_115611934.1">
    <property type="nucleotide sequence ID" value="NZ_JBHLZC010000002.1"/>
</dbReference>
<gene>
    <name evidence="1" type="ORF">NCTC13294_01707</name>
</gene>
<evidence type="ECO:0000313" key="2">
    <source>
        <dbReference type="Proteomes" id="UP000254572"/>
    </source>
</evidence>
<dbReference type="AlphaFoldDB" id="A0A381EAW9"/>
<evidence type="ECO:0000313" key="1">
    <source>
        <dbReference type="EMBL" id="SUX24126.1"/>
    </source>
</evidence>
<sequence length="188" mass="21304">MTLLSPETRAILAARHFTLHETPPRHMTISGILHNPYGLLHDIPYSYINLRCIRYPDQLITLSRDGENWRCFATYGENGCLLLDDAGRIRALHDDGSITPVNHNLGDFTCCLAWYQSALYAIQASGHQTGDKHFGAACERAARFARRRIAPLADTRTGSFWDDMLFYLEDWLGGFNPTINDYIQDGRA</sequence>
<dbReference type="Proteomes" id="UP000254572">
    <property type="component" value="Unassembled WGS sequence"/>
</dbReference>
<dbReference type="EMBL" id="UFUW01000001">
    <property type="protein sequence ID" value="SUX24126.1"/>
    <property type="molecule type" value="Genomic_DNA"/>
</dbReference>
<accession>A0A381EAW9</accession>